<evidence type="ECO:0000313" key="2">
    <source>
        <dbReference type="EMBL" id="GAB0173346.1"/>
    </source>
</evidence>
<accession>A0ABQ0D4S4</accession>
<evidence type="ECO:0000256" key="1">
    <source>
        <dbReference type="SAM" id="SignalP"/>
    </source>
</evidence>
<name>A0ABQ0D4S4_9HELI</name>
<sequence length="322" mass="37686">MNRYDIMLRICLLFLFLLFLNGCDSNVGDSDETFKQNGAFNQDNLAYDSEAPNSNTTIVLKEIPKEVGDYTKLYNAYLQRQIKGKEGSIKEAKIIDATFVKLRDIYKYDDNVMQILKSSSCILPDCSALKIKDVYFYPNMQIQEAFYTIIMDKKTEIFTYFDIIKDYDYVLKDMLTTSIDLQAQYNKVTPFQTLKFTWNNTQSLEITLTPKEEICKPYIYTYRTTFIQDSNGVKVKPQEERLSAFSYPNDLVEFVAKSCVCAKFHGYIPNLTQAERKVARNILPLDQKFCDNLSEERKTLWDKYMHDSRAIKILQHEQKLYP</sequence>
<evidence type="ECO:0008006" key="4">
    <source>
        <dbReference type="Google" id="ProtNLM"/>
    </source>
</evidence>
<dbReference type="EMBL" id="BAAFHN010000033">
    <property type="protein sequence ID" value="GAB0173346.1"/>
    <property type="molecule type" value="Genomic_DNA"/>
</dbReference>
<dbReference type="Proteomes" id="UP001562457">
    <property type="component" value="Unassembled WGS sequence"/>
</dbReference>
<organism evidence="2 3">
    <name type="scientific">Helicobacter trogontum</name>
    <dbReference type="NCBI Taxonomy" id="50960"/>
    <lineage>
        <taxon>Bacteria</taxon>
        <taxon>Pseudomonadati</taxon>
        <taxon>Campylobacterota</taxon>
        <taxon>Epsilonproteobacteria</taxon>
        <taxon>Campylobacterales</taxon>
        <taxon>Helicobacteraceae</taxon>
        <taxon>Helicobacter</taxon>
    </lineage>
</organism>
<gene>
    <name evidence="2" type="ORF">NHP164001_13650</name>
</gene>
<keyword evidence="1" id="KW-0732">Signal</keyword>
<proteinExistence type="predicted"/>
<keyword evidence="3" id="KW-1185">Reference proteome</keyword>
<protein>
    <recommendedName>
        <fullName evidence="4">Lipoprotein</fullName>
    </recommendedName>
</protein>
<feature type="signal peptide" evidence="1">
    <location>
        <begin position="1"/>
        <end position="27"/>
    </location>
</feature>
<comment type="caution">
    <text evidence="2">The sequence shown here is derived from an EMBL/GenBank/DDBJ whole genome shotgun (WGS) entry which is preliminary data.</text>
</comment>
<feature type="chain" id="PRO_5045316755" description="Lipoprotein" evidence="1">
    <location>
        <begin position="28"/>
        <end position="322"/>
    </location>
</feature>
<evidence type="ECO:0000313" key="3">
    <source>
        <dbReference type="Proteomes" id="UP001562457"/>
    </source>
</evidence>
<reference evidence="2 3" key="1">
    <citation type="submission" date="2024-06" db="EMBL/GenBank/DDBJ databases">
        <title>Draft genome sequence of Helicobacter trogontum NHP16-4001.</title>
        <authorList>
            <person name="Rimbara E."/>
            <person name="Suzuki M."/>
        </authorList>
    </citation>
    <scope>NUCLEOTIDE SEQUENCE [LARGE SCALE GENOMIC DNA]</scope>
    <source>
        <strain evidence="2 3">NHP16-4001</strain>
    </source>
</reference>